<gene>
    <name evidence="1" type="ORF">FNL38_102488</name>
</gene>
<comment type="caution">
    <text evidence="1">The sequence shown here is derived from an EMBL/GenBank/DDBJ whole genome shotgun (WGS) entry which is preliminary data.</text>
</comment>
<reference evidence="1" key="1">
    <citation type="submission" date="2019-07" db="EMBL/GenBank/DDBJ databases">
        <title>Genomic Encyclopedia of Type Strains, Phase IV (KMG-IV): sequencing the most valuable type-strain genomes for metagenomic binning, comparative biology and taxonomic classification.</title>
        <authorList>
            <person name="Goeker M."/>
        </authorList>
    </citation>
    <scope>NUCLEOTIDE SEQUENCE</scope>
    <source>
        <strain evidence="1">DSM 44596</strain>
    </source>
</reference>
<evidence type="ECO:0000313" key="1">
    <source>
        <dbReference type="EMBL" id="TYQ06353.1"/>
    </source>
</evidence>
<name>A0A652YTE8_NOCGL</name>
<proteinExistence type="predicted"/>
<protein>
    <submittedName>
        <fullName evidence="1">Antitoxin protein of toxin-antitoxin system</fullName>
    </submittedName>
</protein>
<accession>A0A652YTE8</accession>
<dbReference type="EMBL" id="VNIQ01000002">
    <property type="protein sequence ID" value="TYQ06353.1"/>
    <property type="molecule type" value="Genomic_DNA"/>
</dbReference>
<dbReference type="Pfam" id="PF14013">
    <property type="entry name" value="MT0933_antitox"/>
    <property type="match status" value="1"/>
</dbReference>
<sequence length="71" mass="7556">MSTGRGHKMGFLDNVKGLVEKGQELASENSDKVHDAIDKVADIADNKTGGKYGDQIDKAAEAAKKAVPEKE</sequence>
<dbReference type="AlphaFoldDB" id="A0A652YTE8"/>
<organism evidence="1">
    <name type="scientific">Nocardia globerula</name>
    <dbReference type="NCBI Taxonomy" id="1818"/>
    <lineage>
        <taxon>Bacteria</taxon>
        <taxon>Bacillati</taxon>
        <taxon>Actinomycetota</taxon>
        <taxon>Actinomycetes</taxon>
        <taxon>Mycobacteriales</taxon>
        <taxon>Nocardiaceae</taxon>
        <taxon>Nocardia</taxon>
    </lineage>
</organism>
<dbReference type="InterPro" id="IPR028037">
    <property type="entry name" value="Antitoxin_Rv0909/MT0933"/>
</dbReference>